<dbReference type="CDD" id="cd00130">
    <property type="entry name" value="PAS"/>
    <property type="match status" value="1"/>
</dbReference>
<dbReference type="STRING" id="1797110.A3841_11265"/>
<gene>
    <name evidence="9" type="ORF">A3841_11265</name>
</gene>
<dbReference type="CDD" id="cd00075">
    <property type="entry name" value="HATPase"/>
    <property type="match status" value="1"/>
</dbReference>
<dbReference type="PANTHER" id="PTHR42878:SF13">
    <property type="entry name" value="HISTIDINE KINASE"/>
    <property type="match status" value="1"/>
</dbReference>
<dbReference type="FunFam" id="3.30.565.10:FF:000006">
    <property type="entry name" value="Sensor histidine kinase WalK"/>
    <property type="match status" value="1"/>
</dbReference>
<dbReference type="InterPro" id="IPR004358">
    <property type="entry name" value="Sig_transdc_His_kin-like_C"/>
</dbReference>
<name>A0A1Q5PHA3_9BACT</name>
<dbReference type="SUPFAM" id="SSF55874">
    <property type="entry name" value="ATPase domain of HSP90 chaperone/DNA topoisomerase II/histidine kinase"/>
    <property type="match status" value="1"/>
</dbReference>
<evidence type="ECO:0000256" key="3">
    <source>
        <dbReference type="ARBA" id="ARBA00022553"/>
    </source>
</evidence>
<evidence type="ECO:0000313" key="9">
    <source>
        <dbReference type="EMBL" id="OKL41610.1"/>
    </source>
</evidence>
<dbReference type="GO" id="GO:0016020">
    <property type="term" value="C:membrane"/>
    <property type="evidence" value="ECO:0007669"/>
    <property type="project" value="UniProtKB-SubCell"/>
</dbReference>
<evidence type="ECO:0000256" key="6">
    <source>
        <dbReference type="ARBA" id="ARBA00023136"/>
    </source>
</evidence>
<dbReference type="Pfam" id="PF08447">
    <property type="entry name" value="PAS_3"/>
    <property type="match status" value="1"/>
</dbReference>
<accession>A0A1Q5PHA3</accession>
<evidence type="ECO:0000259" key="8">
    <source>
        <dbReference type="PROSITE" id="PS50112"/>
    </source>
</evidence>
<dbReference type="EMBL" id="LVWA01000003">
    <property type="protein sequence ID" value="OKL41610.1"/>
    <property type="molecule type" value="Genomic_DNA"/>
</dbReference>
<dbReference type="InterPro" id="IPR050351">
    <property type="entry name" value="BphY/WalK/GraS-like"/>
</dbReference>
<evidence type="ECO:0000256" key="5">
    <source>
        <dbReference type="ARBA" id="ARBA00022777"/>
    </source>
</evidence>
<dbReference type="PROSITE" id="PS50109">
    <property type="entry name" value="HIS_KIN"/>
    <property type="match status" value="1"/>
</dbReference>
<dbReference type="RefSeq" id="WP_073851018.1">
    <property type="nucleotide sequence ID" value="NZ_LVWA01000003.1"/>
</dbReference>
<dbReference type="PANTHER" id="PTHR42878">
    <property type="entry name" value="TWO-COMPONENT HISTIDINE KINASE"/>
    <property type="match status" value="1"/>
</dbReference>
<dbReference type="OrthoDB" id="9757990at2"/>
<dbReference type="GO" id="GO:0000155">
    <property type="term" value="F:phosphorelay sensor kinase activity"/>
    <property type="evidence" value="ECO:0007669"/>
    <property type="project" value="InterPro"/>
</dbReference>
<dbReference type="Gene3D" id="1.10.287.130">
    <property type="match status" value="1"/>
</dbReference>
<evidence type="ECO:0000256" key="1">
    <source>
        <dbReference type="ARBA" id="ARBA00000085"/>
    </source>
</evidence>
<organism evidence="9 10">
    <name type="scientific">Pontibacter flavimaris</name>
    <dbReference type="NCBI Taxonomy" id="1797110"/>
    <lineage>
        <taxon>Bacteria</taxon>
        <taxon>Pseudomonadati</taxon>
        <taxon>Bacteroidota</taxon>
        <taxon>Cytophagia</taxon>
        <taxon>Cytophagales</taxon>
        <taxon>Hymenobacteraceae</taxon>
        <taxon>Pontibacter</taxon>
    </lineage>
</organism>
<evidence type="ECO:0000259" key="7">
    <source>
        <dbReference type="PROSITE" id="PS50109"/>
    </source>
</evidence>
<dbReference type="Gene3D" id="3.30.565.10">
    <property type="entry name" value="Histidine kinase-like ATPase, C-terminal domain"/>
    <property type="match status" value="1"/>
</dbReference>
<dbReference type="SUPFAM" id="SSF55785">
    <property type="entry name" value="PYP-like sensor domain (PAS domain)"/>
    <property type="match status" value="1"/>
</dbReference>
<dbReference type="Proteomes" id="UP000186551">
    <property type="component" value="Unassembled WGS sequence"/>
</dbReference>
<keyword evidence="4" id="KW-0808">Transferase</keyword>
<comment type="catalytic activity">
    <reaction evidence="1">
        <text>ATP + protein L-histidine = ADP + protein N-phospho-L-histidine.</text>
        <dbReference type="EC" id="2.7.13.3"/>
    </reaction>
</comment>
<keyword evidence="5 9" id="KW-0418">Kinase</keyword>
<dbReference type="Pfam" id="PF00512">
    <property type="entry name" value="HisKA"/>
    <property type="match status" value="1"/>
</dbReference>
<keyword evidence="3" id="KW-0597">Phosphoprotein</keyword>
<keyword evidence="6" id="KW-0472">Membrane</keyword>
<dbReference type="InterPro" id="IPR000014">
    <property type="entry name" value="PAS"/>
</dbReference>
<dbReference type="Pfam" id="PF02518">
    <property type="entry name" value="HATPase_c"/>
    <property type="match status" value="1"/>
</dbReference>
<evidence type="ECO:0000256" key="2">
    <source>
        <dbReference type="ARBA" id="ARBA00012438"/>
    </source>
</evidence>
<dbReference type="PRINTS" id="PR00344">
    <property type="entry name" value="BCTRLSENSOR"/>
</dbReference>
<comment type="caution">
    <text evidence="9">The sequence shown here is derived from an EMBL/GenBank/DDBJ whole genome shotgun (WGS) entry which is preliminary data.</text>
</comment>
<dbReference type="GO" id="GO:0030295">
    <property type="term" value="F:protein kinase activator activity"/>
    <property type="evidence" value="ECO:0007669"/>
    <property type="project" value="TreeGrafter"/>
</dbReference>
<dbReference type="Gene3D" id="3.30.450.20">
    <property type="entry name" value="PAS domain"/>
    <property type="match status" value="1"/>
</dbReference>
<protein>
    <recommendedName>
        <fullName evidence="2">histidine kinase</fullName>
        <ecNumber evidence="2">2.7.13.3</ecNumber>
    </recommendedName>
</protein>
<feature type="domain" description="Histidine kinase" evidence="7">
    <location>
        <begin position="144"/>
        <end position="362"/>
    </location>
</feature>
<dbReference type="InterPro" id="IPR036097">
    <property type="entry name" value="HisK_dim/P_sf"/>
</dbReference>
<dbReference type="AlphaFoldDB" id="A0A1Q5PHA3"/>
<dbReference type="SUPFAM" id="SSF47384">
    <property type="entry name" value="Homodimeric domain of signal transducing histidine kinase"/>
    <property type="match status" value="1"/>
</dbReference>
<dbReference type="GO" id="GO:0007234">
    <property type="term" value="P:osmosensory signaling via phosphorelay pathway"/>
    <property type="evidence" value="ECO:0007669"/>
    <property type="project" value="TreeGrafter"/>
</dbReference>
<dbReference type="InterPro" id="IPR005467">
    <property type="entry name" value="His_kinase_dom"/>
</dbReference>
<dbReference type="InterPro" id="IPR003594">
    <property type="entry name" value="HATPase_dom"/>
</dbReference>
<keyword evidence="10" id="KW-1185">Reference proteome</keyword>
<evidence type="ECO:0000313" key="10">
    <source>
        <dbReference type="Proteomes" id="UP000186551"/>
    </source>
</evidence>
<dbReference type="InterPro" id="IPR003661">
    <property type="entry name" value="HisK_dim/P_dom"/>
</dbReference>
<dbReference type="InterPro" id="IPR013655">
    <property type="entry name" value="PAS_fold_3"/>
</dbReference>
<evidence type="ECO:0000256" key="4">
    <source>
        <dbReference type="ARBA" id="ARBA00022679"/>
    </source>
</evidence>
<proteinExistence type="predicted"/>
<reference evidence="9 10" key="1">
    <citation type="submission" date="2016-03" db="EMBL/GenBank/DDBJ databases">
        <title>Genome sequence of Pontibacter sp. nov., of the family cytophagaceae, isolated from marine sediment of the Yellow Sea, China.</title>
        <authorList>
            <person name="Zhang G."/>
            <person name="Zhang R."/>
        </authorList>
    </citation>
    <scope>NUCLEOTIDE SEQUENCE [LARGE SCALE GENOMIC DNA]</scope>
    <source>
        <strain evidence="9 10">S10-8</strain>
    </source>
</reference>
<dbReference type="GO" id="GO:0000156">
    <property type="term" value="F:phosphorelay response regulator activity"/>
    <property type="evidence" value="ECO:0007669"/>
    <property type="project" value="TreeGrafter"/>
</dbReference>
<dbReference type="SMART" id="SM00388">
    <property type="entry name" value="HisKA"/>
    <property type="match status" value="1"/>
</dbReference>
<feature type="domain" description="PAS" evidence="8">
    <location>
        <begin position="6"/>
        <end position="79"/>
    </location>
</feature>
<dbReference type="InterPro" id="IPR035965">
    <property type="entry name" value="PAS-like_dom_sf"/>
</dbReference>
<dbReference type="SMART" id="SM00387">
    <property type="entry name" value="HATPase_c"/>
    <property type="match status" value="1"/>
</dbReference>
<dbReference type="EC" id="2.7.13.3" evidence="2"/>
<sequence length="362" mass="41438">MNNRIQVDILEKLIHQTNRIVFSFDVEAGAITFLNKAFSYIWRRTPESVYSNPAIVLNSVHPEDQEFLVNEFHELLQGIIKNSLDFRIILPDRSVKWLQLFPELLVAGDGKRHIAGFLDDITLSQENSGTLEKYAAKKNSVLEILSHDLAGPLANIQALADVLAESTGRYGNAEVSKVIRIIRESSERSVRLIREFVQQEFLESSHAGLQRRRVNLVSKIENIIEQYKEGEDHIQKDIRFTYSGTSFYAFIDENKFMQVINNLFSNAIKFTPDNGVIEINLRDEKDTILVTVKDNGIGIPKHFHAELFDKFTMARREGLRGEPSTGLGMSIIKTIVEWHNGRIWFESKENVGTTFFIELPKD</sequence>
<dbReference type="PROSITE" id="PS50112">
    <property type="entry name" value="PAS"/>
    <property type="match status" value="1"/>
</dbReference>
<dbReference type="InterPro" id="IPR036890">
    <property type="entry name" value="HATPase_C_sf"/>
</dbReference>